<evidence type="ECO:0000256" key="1">
    <source>
        <dbReference type="SAM" id="MobiDB-lite"/>
    </source>
</evidence>
<dbReference type="RefSeq" id="XP_025470358.1">
    <property type="nucleotide sequence ID" value="XM_025611135.1"/>
</dbReference>
<dbReference type="GeneID" id="37113278"/>
<evidence type="ECO:0000313" key="2">
    <source>
        <dbReference type="EMBL" id="PWY93597.1"/>
    </source>
</evidence>
<dbReference type="Proteomes" id="UP000246702">
    <property type="component" value="Unassembled WGS sequence"/>
</dbReference>
<dbReference type="AlphaFoldDB" id="A0A317X7R4"/>
<gene>
    <name evidence="2" type="ORF">BO94DRAFT_532533</name>
</gene>
<dbReference type="OrthoDB" id="4426460at2759"/>
<dbReference type="EMBL" id="MSFK01000006">
    <property type="protein sequence ID" value="PWY93597.1"/>
    <property type="molecule type" value="Genomic_DNA"/>
</dbReference>
<organism evidence="2 3">
    <name type="scientific">Aspergillus sclerotioniger CBS 115572</name>
    <dbReference type="NCBI Taxonomy" id="1450535"/>
    <lineage>
        <taxon>Eukaryota</taxon>
        <taxon>Fungi</taxon>
        <taxon>Dikarya</taxon>
        <taxon>Ascomycota</taxon>
        <taxon>Pezizomycotina</taxon>
        <taxon>Eurotiomycetes</taxon>
        <taxon>Eurotiomycetidae</taxon>
        <taxon>Eurotiales</taxon>
        <taxon>Aspergillaceae</taxon>
        <taxon>Aspergillus</taxon>
        <taxon>Aspergillus subgen. Circumdati</taxon>
    </lineage>
</organism>
<keyword evidence="3" id="KW-1185">Reference proteome</keyword>
<name>A0A317X7R4_9EURO</name>
<proteinExistence type="predicted"/>
<comment type="caution">
    <text evidence="2">The sequence shown here is derived from an EMBL/GenBank/DDBJ whole genome shotgun (WGS) entry which is preliminary data.</text>
</comment>
<accession>A0A317X7R4</accession>
<feature type="compositionally biased region" description="Basic and acidic residues" evidence="1">
    <location>
        <begin position="1"/>
        <end position="10"/>
    </location>
</feature>
<sequence>MNRDKGKRPENYNASAFFNPSTKKQADSSAISSHKRGGVQSDPSKVRWPFLG</sequence>
<reference evidence="2 3" key="1">
    <citation type="submission" date="2016-12" db="EMBL/GenBank/DDBJ databases">
        <title>The genomes of Aspergillus section Nigri reveals drivers in fungal speciation.</title>
        <authorList>
            <consortium name="DOE Joint Genome Institute"/>
            <person name="Vesth T.C."/>
            <person name="Nybo J."/>
            <person name="Theobald S."/>
            <person name="Brandl J."/>
            <person name="Frisvad J.C."/>
            <person name="Nielsen K.F."/>
            <person name="Lyhne E.K."/>
            <person name="Kogle M.E."/>
            <person name="Kuo A."/>
            <person name="Riley R."/>
            <person name="Clum A."/>
            <person name="Nolan M."/>
            <person name="Lipzen A."/>
            <person name="Salamov A."/>
            <person name="Henrissat B."/>
            <person name="Wiebenga A."/>
            <person name="De Vries R.P."/>
            <person name="Grigoriev I.V."/>
            <person name="Mortensen U.H."/>
            <person name="Andersen M.R."/>
            <person name="Baker S.E."/>
        </authorList>
    </citation>
    <scope>NUCLEOTIDE SEQUENCE [LARGE SCALE GENOMIC DNA]</scope>
    <source>
        <strain evidence="2 3">CBS 115572</strain>
    </source>
</reference>
<feature type="compositionally biased region" description="Polar residues" evidence="1">
    <location>
        <begin position="12"/>
        <end position="32"/>
    </location>
</feature>
<feature type="region of interest" description="Disordered" evidence="1">
    <location>
        <begin position="1"/>
        <end position="52"/>
    </location>
</feature>
<evidence type="ECO:0000313" key="3">
    <source>
        <dbReference type="Proteomes" id="UP000246702"/>
    </source>
</evidence>
<protein>
    <submittedName>
        <fullName evidence="2">Uncharacterized protein</fullName>
    </submittedName>
</protein>